<feature type="compositionally biased region" description="Acidic residues" evidence="1">
    <location>
        <begin position="94"/>
        <end position="106"/>
    </location>
</feature>
<dbReference type="AlphaFoldDB" id="A0A6L9L3B2"/>
<proteinExistence type="predicted"/>
<dbReference type="EMBL" id="JAAFZH010000003">
    <property type="protein sequence ID" value="NDU94984.1"/>
    <property type="molecule type" value="Genomic_DNA"/>
</dbReference>
<sequence length="106" mass="11211">MENTNQDAMLNGQSQTYRPDTDGPMQTPDEAGMLNDDYSPTDLSGDAHSMPTTPTDEQDSATINKGTGAASGSPNMEPDVDNYGNGDSLGNNDGTEDDPEDTDYSN</sequence>
<protein>
    <submittedName>
        <fullName evidence="2">Uncharacterized protein</fullName>
    </submittedName>
</protein>
<feature type="compositionally biased region" description="Polar residues" evidence="1">
    <location>
        <begin position="50"/>
        <end position="74"/>
    </location>
</feature>
<keyword evidence="3" id="KW-1185">Reference proteome</keyword>
<accession>A0A6L9L3B2</accession>
<gene>
    <name evidence="2" type="ORF">GK108_08875</name>
</gene>
<organism evidence="2 3">
    <name type="scientific">Spirosoma terrae</name>
    <dbReference type="NCBI Taxonomy" id="1968276"/>
    <lineage>
        <taxon>Bacteria</taxon>
        <taxon>Pseudomonadati</taxon>
        <taxon>Bacteroidota</taxon>
        <taxon>Cytophagia</taxon>
        <taxon>Cytophagales</taxon>
        <taxon>Cytophagaceae</taxon>
        <taxon>Spirosoma</taxon>
    </lineage>
</organism>
<comment type="caution">
    <text evidence="2">The sequence shown here is derived from an EMBL/GenBank/DDBJ whole genome shotgun (WGS) entry which is preliminary data.</text>
</comment>
<evidence type="ECO:0000313" key="3">
    <source>
        <dbReference type="Proteomes" id="UP000474175"/>
    </source>
</evidence>
<name>A0A6L9L3B2_9BACT</name>
<evidence type="ECO:0000313" key="2">
    <source>
        <dbReference type="EMBL" id="NDU94984.1"/>
    </source>
</evidence>
<dbReference type="Proteomes" id="UP000474175">
    <property type="component" value="Unassembled WGS sequence"/>
</dbReference>
<evidence type="ECO:0000256" key="1">
    <source>
        <dbReference type="SAM" id="MobiDB-lite"/>
    </source>
</evidence>
<reference evidence="2 3" key="1">
    <citation type="submission" date="2020-02" db="EMBL/GenBank/DDBJ databases">
        <title>Draft genome sequence of two Spirosoma agri KCTC 52727 and Spirosoma terrae KCTC 52035.</title>
        <authorList>
            <person name="Rojas J."/>
            <person name="Ambika Manirajan B."/>
            <person name="Suarez C."/>
            <person name="Ratering S."/>
            <person name="Schnell S."/>
        </authorList>
    </citation>
    <scope>NUCLEOTIDE SEQUENCE [LARGE SCALE GENOMIC DNA]</scope>
    <source>
        <strain evidence="2 3">KCTC 52035</strain>
    </source>
</reference>
<feature type="compositionally biased region" description="Polar residues" evidence="1">
    <location>
        <begin position="1"/>
        <end position="18"/>
    </location>
</feature>
<feature type="region of interest" description="Disordered" evidence="1">
    <location>
        <begin position="1"/>
        <end position="106"/>
    </location>
</feature>